<evidence type="ECO:0000256" key="1">
    <source>
        <dbReference type="ARBA" id="ARBA00006964"/>
    </source>
</evidence>
<comment type="caution">
    <text evidence="6">The sequence shown here is derived from an EMBL/GenBank/DDBJ whole genome shotgun (WGS) entry which is preliminary data.</text>
</comment>
<dbReference type="Gene3D" id="3.30.70.120">
    <property type="match status" value="1"/>
</dbReference>
<dbReference type="AlphaFoldDB" id="E6MF41"/>
<reference evidence="6 7" key="1">
    <citation type="submission" date="2010-12" db="EMBL/GenBank/DDBJ databases">
        <authorList>
            <person name="Muzny D."/>
            <person name="Qin X."/>
            <person name="Deng J."/>
            <person name="Jiang H."/>
            <person name="Liu Y."/>
            <person name="Qu J."/>
            <person name="Song X.-Z."/>
            <person name="Zhang L."/>
            <person name="Thornton R."/>
            <person name="Coyle M."/>
            <person name="Francisco L."/>
            <person name="Jackson L."/>
            <person name="Javaid M."/>
            <person name="Korchina V."/>
            <person name="Kovar C."/>
            <person name="Mata R."/>
            <person name="Mathew T."/>
            <person name="Ngo R."/>
            <person name="Nguyen L."/>
            <person name="Nguyen N."/>
            <person name="Okwuonu G."/>
            <person name="Ongeri F."/>
            <person name="Pham C."/>
            <person name="Simmons D."/>
            <person name="Wilczek-Boney K."/>
            <person name="Hale W."/>
            <person name="Jakkamsetti A."/>
            <person name="Pham P."/>
            <person name="Ruth R."/>
            <person name="San Lucas F."/>
            <person name="Warren J."/>
            <person name="Zhang J."/>
            <person name="Zhao Z."/>
            <person name="Zhou C."/>
            <person name="Zhu D."/>
            <person name="Lee S."/>
            <person name="Bess C."/>
            <person name="Blankenburg K."/>
            <person name="Forbes L."/>
            <person name="Fu Q."/>
            <person name="Gubbala S."/>
            <person name="Hirani K."/>
            <person name="Jayaseelan J.C."/>
            <person name="Lara F."/>
            <person name="Munidasa M."/>
            <person name="Palculict T."/>
            <person name="Patil S."/>
            <person name="Pu L.-L."/>
            <person name="Saada N."/>
            <person name="Tang L."/>
            <person name="Weissenberger G."/>
            <person name="Zhu Y."/>
            <person name="Hemphill L."/>
            <person name="Shang Y."/>
            <person name="Youmans B."/>
            <person name="Ayvaz T."/>
            <person name="Ross M."/>
            <person name="Santibanez J."/>
            <person name="Aqrawi P."/>
            <person name="Gross S."/>
            <person name="Joshi V."/>
            <person name="Fowler G."/>
            <person name="Nazareth L."/>
            <person name="Reid J."/>
            <person name="Worley K."/>
            <person name="Petrosino J."/>
            <person name="Highlander S."/>
            <person name="Gibbs R."/>
        </authorList>
    </citation>
    <scope>NUCLEOTIDE SEQUENCE [LARGE SCALE GENOMIC DNA]</scope>
    <source>
        <strain evidence="6 7">ATCC 23263</strain>
    </source>
</reference>
<sequence>MDSVKKEQYRNSDIFKAIERNAPRYLAEKWDNVGLQVGSYSHPVCRVLLTLDVTPDVVEEAIEKDIDLIVSHHPFLFNGVKSICVDDGKGQLIDALIAHKISVYSAHTNLDAAEYGLNYFIAKALGLEEMRPLSNSPKDRLYKLVVFVPESHTEAILQVMGDNGAGYVGKYSHCSFRAVGKGTFKPLSESKPFIGSENQVETVAEDRIETVIDNEMAKSLIQKIKAVHPYETMAYDLYPMDESLTKEANGPGKIGDLSTALLPQDFLEKLKSALGLKLVRTAGKPPQVIKRIALCTGAGAEFMGLAKVRNADVYVTGDLKYHEAQSAHENHLWVVDAGHYGTEHQVVLLLKEMIAANCPGVETIISEKMCDFLEIH</sequence>
<dbReference type="HOGENOM" id="CLU_037423_1_0_9"/>
<gene>
    <name evidence="6" type="ORF">HMP0721_0624</name>
</gene>
<dbReference type="Gene3D" id="3.40.1390.30">
    <property type="entry name" value="NIF3 (NGG1p interacting factor 3)-like"/>
    <property type="match status" value="1"/>
</dbReference>
<feature type="binding site" evidence="5">
    <location>
        <position position="111"/>
    </location>
    <ligand>
        <name>a divalent metal cation</name>
        <dbReference type="ChEBI" id="CHEBI:60240"/>
        <label>1</label>
    </ligand>
</feature>
<keyword evidence="3 4" id="KW-0479">Metal-binding</keyword>
<dbReference type="PANTHER" id="PTHR13799">
    <property type="entry name" value="NGG1 INTERACTING FACTOR 3"/>
    <property type="match status" value="1"/>
</dbReference>
<comment type="similarity">
    <text evidence="1 4">Belongs to the GTP cyclohydrolase I type 2/NIF3 family.</text>
</comment>
<dbReference type="eggNOG" id="COG0327">
    <property type="taxonomic scope" value="Bacteria"/>
</dbReference>
<dbReference type="Pfam" id="PF01784">
    <property type="entry name" value="DUF34_NIF3"/>
    <property type="match status" value="1"/>
</dbReference>
<dbReference type="Proteomes" id="UP000004754">
    <property type="component" value="Unassembled WGS sequence"/>
</dbReference>
<proteinExistence type="inferred from homology"/>
<feature type="binding site" evidence="5">
    <location>
        <position position="72"/>
    </location>
    <ligand>
        <name>a divalent metal cation</name>
        <dbReference type="ChEBI" id="CHEBI:60240"/>
        <label>1</label>
    </ligand>
</feature>
<dbReference type="InterPro" id="IPR017221">
    <property type="entry name" value="DUF34/NIF3_bac"/>
</dbReference>
<dbReference type="SUPFAM" id="SSF102705">
    <property type="entry name" value="NIF3 (NGG1p interacting factor 3)-like"/>
    <property type="match status" value="1"/>
</dbReference>
<dbReference type="NCBIfam" id="TIGR00486">
    <property type="entry name" value="YbgI_SA1388"/>
    <property type="match status" value="1"/>
</dbReference>
<dbReference type="STRING" id="887929.HMP0721_0624"/>
<feature type="binding site" evidence="5">
    <location>
        <position position="339"/>
    </location>
    <ligand>
        <name>a divalent metal cation</name>
        <dbReference type="ChEBI" id="CHEBI:60240"/>
        <label>1</label>
    </ligand>
</feature>
<dbReference type="InterPro" id="IPR015867">
    <property type="entry name" value="N-reg_PII/ATP_PRibTrfase_C"/>
</dbReference>
<dbReference type="RefSeq" id="WP_006598045.1">
    <property type="nucleotide sequence ID" value="NZ_GL622359.1"/>
</dbReference>
<dbReference type="FunFam" id="3.40.1390.30:FF:000001">
    <property type="entry name" value="GTP cyclohydrolase 1 type 2"/>
    <property type="match status" value="1"/>
</dbReference>
<accession>E6MF41</accession>
<dbReference type="GO" id="GO:0005737">
    <property type="term" value="C:cytoplasm"/>
    <property type="evidence" value="ECO:0007669"/>
    <property type="project" value="TreeGrafter"/>
</dbReference>
<evidence type="ECO:0000313" key="6">
    <source>
        <dbReference type="EMBL" id="EFV02201.1"/>
    </source>
</evidence>
<evidence type="ECO:0000256" key="2">
    <source>
        <dbReference type="ARBA" id="ARBA00022112"/>
    </source>
</evidence>
<evidence type="ECO:0000256" key="5">
    <source>
        <dbReference type="PIRSR" id="PIRSR602678-1"/>
    </source>
</evidence>
<name>E6MF41_9FIRM</name>
<protein>
    <recommendedName>
        <fullName evidence="2 4">GTP cyclohydrolase 1 type 2 homolog</fullName>
    </recommendedName>
</protein>
<dbReference type="EMBL" id="AEQN01000011">
    <property type="protein sequence ID" value="EFV02201.1"/>
    <property type="molecule type" value="Genomic_DNA"/>
</dbReference>
<dbReference type="FunFam" id="3.30.70.120:FF:000006">
    <property type="entry name" value="GTP cyclohydrolase 1 type 2 homolog"/>
    <property type="match status" value="1"/>
</dbReference>
<dbReference type="InterPro" id="IPR002678">
    <property type="entry name" value="DUF34/NIF3"/>
</dbReference>
<organism evidence="6 7">
    <name type="scientific">Pseudoramibacter alactolyticus ATCC 23263</name>
    <dbReference type="NCBI Taxonomy" id="887929"/>
    <lineage>
        <taxon>Bacteria</taxon>
        <taxon>Bacillati</taxon>
        <taxon>Bacillota</taxon>
        <taxon>Clostridia</taxon>
        <taxon>Eubacteriales</taxon>
        <taxon>Eubacteriaceae</taxon>
        <taxon>Pseudoramibacter</taxon>
    </lineage>
</organism>
<dbReference type="GO" id="GO:0046872">
    <property type="term" value="F:metal ion binding"/>
    <property type="evidence" value="ECO:0007669"/>
    <property type="project" value="UniProtKB-UniRule"/>
</dbReference>
<dbReference type="PIRSF" id="PIRSF037489">
    <property type="entry name" value="UCP037489_NIF3_YqfO"/>
    <property type="match status" value="1"/>
</dbReference>
<feature type="binding site" evidence="5">
    <location>
        <position position="73"/>
    </location>
    <ligand>
        <name>a divalent metal cation</name>
        <dbReference type="ChEBI" id="CHEBI:60240"/>
        <label>1</label>
    </ligand>
</feature>
<evidence type="ECO:0000256" key="3">
    <source>
        <dbReference type="ARBA" id="ARBA00022723"/>
    </source>
</evidence>
<dbReference type="PANTHER" id="PTHR13799:SF14">
    <property type="entry name" value="GTP CYCLOHYDROLASE 1 TYPE 2 HOMOLOG"/>
    <property type="match status" value="1"/>
</dbReference>
<dbReference type="InterPro" id="IPR036069">
    <property type="entry name" value="DUF34/NIF3_sf"/>
</dbReference>
<evidence type="ECO:0000256" key="4">
    <source>
        <dbReference type="PIRNR" id="PIRNR037489"/>
    </source>
</evidence>
<keyword evidence="7" id="KW-1185">Reference proteome</keyword>
<feature type="binding site" evidence="5">
    <location>
        <position position="343"/>
    </location>
    <ligand>
        <name>a divalent metal cation</name>
        <dbReference type="ChEBI" id="CHEBI:60240"/>
        <label>1</label>
    </ligand>
</feature>
<evidence type="ECO:0000313" key="7">
    <source>
        <dbReference type="Proteomes" id="UP000004754"/>
    </source>
</evidence>